<feature type="compositionally biased region" description="Polar residues" evidence="1">
    <location>
        <begin position="292"/>
        <end position="302"/>
    </location>
</feature>
<organism evidence="2">
    <name type="scientific">Hymenolepis diminuta</name>
    <name type="common">Rat tapeworm</name>
    <dbReference type="NCBI Taxonomy" id="6216"/>
    <lineage>
        <taxon>Eukaryota</taxon>
        <taxon>Metazoa</taxon>
        <taxon>Spiralia</taxon>
        <taxon>Lophotrochozoa</taxon>
        <taxon>Platyhelminthes</taxon>
        <taxon>Cestoda</taxon>
        <taxon>Eucestoda</taxon>
        <taxon>Cyclophyllidea</taxon>
        <taxon>Hymenolepididae</taxon>
        <taxon>Hymenolepis</taxon>
    </lineage>
</organism>
<protein>
    <submittedName>
        <fullName evidence="2">CGNL1</fullName>
    </submittedName>
</protein>
<evidence type="ECO:0000313" key="2">
    <source>
        <dbReference type="WBParaSite" id="HDID_0000245101-mRNA-1"/>
    </source>
</evidence>
<feature type="compositionally biased region" description="Polar residues" evidence="1">
    <location>
        <begin position="321"/>
        <end position="331"/>
    </location>
</feature>
<reference evidence="2" key="1">
    <citation type="submission" date="2016-04" db="UniProtKB">
        <authorList>
            <consortium name="WormBaseParasite"/>
        </authorList>
    </citation>
    <scope>IDENTIFICATION</scope>
</reference>
<name>A0A158QD50_HYMDI</name>
<proteinExistence type="predicted"/>
<feature type="region of interest" description="Disordered" evidence="1">
    <location>
        <begin position="248"/>
        <end position="343"/>
    </location>
</feature>
<feature type="region of interest" description="Disordered" evidence="1">
    <location>
        <begin position="60"/>
        <end position="81"/>
    </location>
</feature>
<accession>A0A158QD50</accession>
<feature type="compositionally biased region" description="Polar residues" evidence="1">
    <location>
        <begin position="248"/>
        <end position="282"/>
    </location>
</feature>
<evidence type="ECO:0000256" key="1">
    <source>
        <dbReference type="SAM" id="MobiDB-lite"/>
    </source>
</evidence>
<dbReference type="WBParaSite" id="HDID_0000245101-mRNA-1">
    <property type="protein sequence ID" value="HDID_0000245101-mRNA-1"/>
    <property type="gene ID" value="HDID_0000245101"/>
</dbReference>
<dbReference type="AlphaFoldDB" id="A0A158QD50"/>
<sequence length="373" mass="41469">LSAIITYDLGKANSSPPIKYWCTYRGKVSQGYTRSSVKQRLERTAMTRFKRLRPAVQIQKVEQPNSDSDAAKLHSLSKGSSRNHNLENCLCIKSLANTYKPKRLEFKRKGSYNSGGGGMSSTLWSQMALPSSFKIPLTEPTPRRKPLSNLAYFPSYHNELPSEPQNSMPDEVVYDDVHQSTIYFNNADSASQQNLPFDGFLPTVPGTPTNGQKCIVDQNGMVYVAMCHVSQTPRQMRANLTASRVTLTTFQPEASPKLNQRPQGGQDNSIRTGTITTLNPPSANYLPRKEFSGNTQKSSSANPDLMGLPPQPQRKFAPKPETNTASISSGLNPPIPFADHEANEDEFDDIFDMSKDTLLKSHRDEKLKTLHLS</sequence>